<sequence length="214" mass="22458">MPNRVGRPPTAGITDALIVAAERTMSERGFSALTVDGLVSEVGTTRPTFYRRFPSVAHLALEVLKTRFGAGQAFDTGTIAGDFLAMQHEEIEMLAHPVMRNSIVGMLEAARAHPDLLPRYGAEFIAPRRGQVTVAIARAIERGELSGAAVDEEYVCDVLLGPVLARVLLPLGSPVGDTLVHQTTASALAALGLHDAARLVAEAAPGVSSADPAS</sequence>
<dbReference type="Proteomes" id="UP000327039">
    <property type="component" value="Unassembled WGS sequence"/>
</dbReference>
<keyword evidence="1" id="KW-0805">Transcription regulation</keyword>
<dbReference type="Pfam" id="PF00440">
    <property type="entry name" value="TetR_N"/>
    <property type="match status" value="1"/>
</dbReference>
<accession>A0A5J5IX94</accession>
<dbReference type="SUPFAM" id="SSF46689">
    <property type="entry name" value="Homeodomain-like"/>
    <property type="match status" value="1"/>
</dbReference>
<dbReference type="Pfam" id="PF16859">
    <property type="entry name" value="TetR_C_11"/>
    <property type="match status" value="1"/>
</dbReference>
<organism evidence="6 7">
    <name type="scientific">Microbacterium radiodurans</name>
    <dbReference type="NCBI Taxonomy" id="661398"/>
    <lineage>
        <taxon>Bacteria</taxon>
        <taxon>Bacillati</taxon>
        <taxon>Actinomycetota</taxon>
        <taxon>Actinomycetes</taxon>
        <taxon>Micrococcales</taxon>
        <taxon>Microbacteriaceae</taxon>
        <taxon>Microbacterium</taxon>
    </lineage>
</organism>
<dbReference type="AlphaFoldDB" id="A0A5J5IX94"/>
<reference evidence="7" key="1">
    <citation type="submission" date="2019-09" db="EMBL/GenBank/DDBJ databases">
        <title>Mumia zhuanghuii sp. nov. isolated from the intestinal contents of plateau pika (Ochotona curzoniae) in the Qinghai-Tibet plateau of China.</title>
        <authorList>
            <person name="Tian Z."/>
        </authorList>
    </citation>
    <scope>NUCLEOTIDE SEQUENCE [LARGE SCALE GENOMIC DNA]</scope>
    <source>
        <strain evidence="7">DSM 25564</strain>
    </source>
</reference>
<dbReference type="InterPro" id="IPR036271">
    <property type="entry name" value="Tet_transcr_reg_TetR-rel_C_sf"/>
</dbReference>
<dbReference type="InterPro" id="IPR011075">
    <property type="entry name" value="TetR_C"/>
</dbReference>
<evidence type="ECO:0000313" key="7">
    <source>
        <dbReference type="Proteomes" id="UP000327039"/>
    </source>
</evidence>
<feature type="domain" description="HTH tetR-type" evidence="5">
    <location>
        <begin position="11"/>
        <end position="71"/>
    </location>
</feature>
<feature type="DNA-binding region" description="H-T-H motif" evidence="4">
    <location>
        <begin position="34"/>
        <end position="53"/>
    </location>
</feature>
<dbReference type="PROSITE" id="PS50977">
    <property type="entry name" value="HTH_TETR_2"/>
    <property type="match status" value="1"/>
</dbReference>
<dbReference type="GO" id="GO:0003700">
    <property type="term" value="F:DNA-binding transcription factor activity"/>
    <property type="evidence" value="ECO:0007669"/>
    <property type="project" value="TreeGrafter"/>
</dbReference>
<dbReference type="PANTHER" id="PTHR30055:SF148">
    <property type="entry name" value="TETR-FAMILY TRANSCRIPTIONAL REGULATOR"/>
    <property type="match status" value="1"/>
</dbReference>
<dbReference type="Gene3D" id="1.10.357.10">
    <property type="entry name" value="Tetracycline Repressor, domain 2"/>
    <property type="match status" value="1"/>
</dbReference>
<dbReference type="SUPFAM" id="SSF48498">
    <property type="entry name" value="Tetracyclin repressor-like, C-terminal domain"/>
    <property type="match status" value="1"/>
</dbReference>
<evidence type="ECO:0000256" key="4">
    <source>
        <dbReference type="PROSITE-ProRule" id="PRU00335"/>
    </source>
</evidence>
<protein>
    <submittedName>
        <fullName evidence="6">TetR/AcrR family transcriptional regulator</fullName>
    </submittedName>
</protein>
<dbReference type="InterPro" id="IPR009057">
    <property type="entry name" value="Homeodomain-like_sf"/>
</dbReference>
<evidence type="ECO:0000259" key="5">
    <source>
        <dbReference type="PROSITE" id="PS50977"/>
    </source>
</evidence>
<comment type="caution">
    <text evidence="6">The sequence shown here is derived from an EMBL/GenBank/DDBJ whole genome shotgun (WGS) entry which is preliminary data.</text>
</comment>
<evidence type="ECO:0000256" key="1">
    <source>
        <dbReference type="ARBA" id="ARBA00023015"/>
    </source>
</evidence>
<keyword evidence="7" id="KW-1185">Reference proteome</keyword>
<dbReference type="RefSeq" id="WP_150418536.1">
    <property type="nucleotide sequence ID" value="NZ_VYRZ01000001.1"/>
</dbReference>
<dbReference type="Gene3D" id="1.10.10.60">
    <property type="entry name" value="Homeodomain-like"/>
    <property type="match status" value="1"/>
</dbReference>
<dbReference type="PANTHER" id="PTHR30055">
    <property type="entry name" value="HTH-TYPE TRANSCRIPTIONAL REGULATOR RUTR"/>
    <property type="match status" value="1"/>
</dbReference>
<evidence type="ECO:0000313" key="6">
    <source>
        <dbReference type="EMBL" id="KAA9089906.1"/>
    </source>
</evidence>
<evidence type="ECO:0000256" key="2">
    <source>
        <dbReference type="ARBA" id="ARBA00023125"/>
    </source>
</evidence>
<name>A0A5J5IX94_9MICO</name>
<dbReference type="InterPro" id="IPR050109">
    <property type="entry name" value="HTH-type_TetR-like_transc_reg"/>
</dbReference>
<dbReference type="InterPro" id="IPR001647">
    <property type="entry name" value="HTH_TetR"/>
</dbReference>
<keyword evidence="3" id="KW-0804">Transcription</keyword>
<proteinExistence type="predicted"/>
<keyword evidence="2 4" id="KW-0238">DNA-binding</keyword>
<gene>
    <name evidence="6" type="ORF">F6B42_05545</name>
</gene>
<evidence type="ECO:0000256" key="3">
    <source>
        <dbReference type="ARBA" id="ARBA00023163"/>
    </source>
</evidence>
<dbReference type="OrthoDB" id="9796019at2"/>
<dbReference type="GO" id="GO:0000976">
    <property type="term" value="F:transcription cis-regulatory region binding"/>
    <property type="evidence" value="ECO:0007669"/>
    <property type="project" value="TreeGrafter"/>
</dbReference>
<dbReference type="EMBL" id="VYRZ01000001">
    <property type="protein sequence ID" value="KAA9089906.1"/>
    <property type="molecule type" value="Genomic_DNA"/>
</dbReference>